<name>A0A9J6CZE8_RHIMP</name>
<dbReference type="InterPro" id="IPR053164">
    <property type="entry name" value="IS1016-like_transposase"/>
</dbReference>
<dbReference type="PANTHER" id="PTHR47163">
    <property type="entry name" value="DDE_TNP_IS1595 DOMAIN-CONTAINING PROTEIN"/>
    <property type="match status" value="1"/>
</dbReference>
<evidence type="ECO:0000256" key="1">
    <source>
        <dbReference type="SAM" id="MobiDB-lite"/>
    </source>
</evidence>
<dbReference type="Proteomes" id="UP000821866">
    <property type="component" value="Unassembled WGS sequence"/>
</dbReference>
<dbReference type="EMBL" id="JABSTU010004404">
    <property type="protein sequence ID" value="KAH7958208.1"/>
    <property type="molecule type" value="Genomic_DNA"/>
</dbReference>
<sequence>MVGGPQRHFEMMTSSGGRDPSGKTEAAGKNLQFLCVVGFRRGALASSREVVRGTRRTSIGGERHLLEDVRALLKLPDVRGRECLRRWRRLYLQQWEHCPSALTCLRGVRAVAQLVLHRCSHHVSAMIHPSFPADVASRRRPVKFRRRLVMATLRIDPSIVEIAVIVRYPAAKEAFFCENGLLPAPSLRQAVRLQAAETTMWRPPTSEYWGICEDLCFNPAKRILPGTTVCSDEWAANHCIPRLVDANETPLNLDWHTMYHSVNFVDPTTGANTQRIESEWQNAKRRLVRNSNKTTILLMPSHLAWLWWKSINARPKDTATLYKHEDERTWVIVEAAQIAREQVSCISKPYVCLSEKELRFLEGFGVRK</sequence>
<accession>A0A9J6CZE8</accession>
<dbReference type="AlphaFoldDB" id="A0A9J6CZE8"/>
<evidence type="ECO:0000313" key="2">
    <source>
        <dbReference type="EMBL" id="KAH7958208.1"/>
    </source>
</evidence>
<evidence type="ECO:0000313" key="3">
    <source>
        <dbReference type="Proteomes" id="UP000821866"/>
    </source>
</evidence>
<organism evidence="2 3">
    <name type="scientific">Rhipicephalus microplus</name>
    <name type="common">Cattle tick</name>
    <name type="synonym">Boophilus microplus</name>
    <dbReference type="NCBI Taxonomy" id="6941"/>
    <lineage>
        <taxon>Eukaryota</taxon>
        <taxon>Metazoa</taxon>
        <taxon>Ecdysozoa</taxon>
        <taxon>Arthropoda</taxon>
        <taxon>Chelicerata</taxon>
        <taxon>Arachnida</taxon>
        <taxon>Acari</taxon>
        <taxon>Parasitiformes</taxon>
        <taxon>Ixodida</taxon>
        <taxon>Ixodoidea</taxon>
        <taxon>Ixodidae</taxon>
        <taxon>Rhipicephalinae</taxon>
        <taxon>Rhipicephalus</taxon>
        <taxon>Boophilus</taxon>
    </lineage>
</organism>
<reference evidence="2" key="2">
    <citation type="submission" date="2021-09" db="EMBL/GenBank/DDBJ databases">
        <authorList>
            <person name="Jia N."/>
            <person name="Wang J."/>
            <person name="Shi W."/>
            <person name="Du L."/>
            <person name="Sun Y."/>
            <person name="Zhan W."/>
            <person name="Jiang J."/>
            <person name="Wang Q."/>
            <person name="Zhang B."/>
            <person name="Ji P."/>
            <person name="Sakyi L.B."/>
            <person name="Cui X."/>
            <person name="Yuan T."/>
            <person name="Jiang B."/>
            <person name="Yang W."/>
            <person name="Lam T.T.-Y."/>
            <person name="Chang Q."/>
            <person name="Ding S."/>
            <person name="Wang X."/>
            <person name="Zhu J."/>
            <person name="Ruan X."/>
            <person name="Zhao L."/>
            <person name="Wei J."/>
            <person name="Que T."/>
            <person name="Du C."/>
            <person name="Cheng J."/>
            <person name="Dai P."/>
            <person name="Han X."/>
            <person name="Huang E."/>
            <person name="Gao Y."/>
            <person name="Liu J."/>
            <person name="Shao H."/>
            <person name="Ye R."/>
            <person name="Li L."/>
            <person name="Wei W."/>
            <person name="Wang X."/>
            <person name="Wang C."/>
            <person name="Huo Q."/>
            <person name="Li W."/>
            <person name="Guo W."/>
            <person name="Chen H."/>
            <person name="Chen S."/>
            <person name="Zhou L."/>
            <person name="Zhou L."/>
            <person name="Ni X."/>
            <person name="Tian J."/>
            <person name="Zhou Y."/>
            <person name="Sheng Y."/>
            <person name="Liu T."/>
            <person name="Pan Y."/>
            <person name="Xia L."/>
            <person name="Li J."/>
            <person name="Zhao F."/>
            <person name="Cao W."/>
        </authorList>
    </citation>
    <scope>NUCLEOTIDE SEQUENCE</scope>
    <source>
        <strain evidence="2">Rmic-2018</strain>
        <tissue evidence="2">Larvae</tissue>
    </source>
</reference>
<protein>
    <submittedName>
        <fullName evidence="2">Uncharacterized protein</fullName>
    </submittedName>
</protein>
<gene>
    <name evidence="2" type="ORF">HPB51_027806</name>
</gene>
<comment type="caution">
    <text evidence="2">The sequence shown here is derived from an EMBL/GenBank/DDBJ whole genome shotgun (WGS) entry which is preliminary data.</text>
</comment>
<reference evidence="2" key="1">
    <citation type="journal article" date="2020" name="Cell">
        <title>Large-Scale Comparative Analyses of Tick Genomes Elucidate Their Genetic Diversity and Vector Capacities.</title>
        <authorList>
            <consortium name="Tick Genome and Microbiome Consortium (TIGMIC)"/>
            <person name="Jia N."/>
            <person name="Wang J."/>
            <person name="Shi W."/>
            <person name="Du L."/>
            <person name="Sun Y."/>
            <person name="Zhan W."/>
            <person name="Jiang J.F."/>
            <person name="Wang Q."/>
            <person name="Zhang B."/>
            <person name="Ji P."/>
            <person name="Bell-Sakyi L."/>
            <person name="Cui X.M."/>
            <person name="Yuan T.T."/>
            <person name="Jiang B.G."/>
            <person name="Yang W.F."/>
            <person name="Lam T.T."/>
            <person name="Chang Q.C."/>
            <person name="Ding S.J."/>
            <person name="Wang X.J."/>
            <person name="Zhu J.G."/>
            <person name="Ruan X.D."/>
            <person name="Zhao L."/>
            <person name="Wei J.T."/>
            <person name="Ye R.Z."/>
            <person name="Que T.C."/>
            <person name="Du C.H."/>
            <person name="Zhou Y.H."/>
            <person name="Cheng J.X."/>
            <person name="Dai P.F."/>
            <person name="Guo W.B."/>
            <person name="Han X.H."/>
            <person name="Huang E.J."/>
            <person name="Li L.F."/>
            <person name="Wei W."/>
            <person name="Gao Y.C."/>
            <person name="Liu J.Z."/>
            <person name="Shao H.Z."/>
            <person name="Wang X."/>
            <person name="Wang C.C."/>
            <person name="Yang T.C."/>
            <person name="Huo Q.B."/>
            <person name="Li W."/>
            <person name="Chen H.Y."/>
            <person name="Chen S.E."/>
            <person name="Zhou L.G."/>
            <person name="Ni X.B."/>
            <person name="Tian J.H."/>
            <person name="Sheng Y."/>
            <person name="Liu T."/>
            <person name="Pan Y.S."/>
            <person name="Xia L.Y."/>
            <person name="Li J."/>
            <person name="Zhao F."/>
            <person name="Cao W.C."/>
        </authorList>
    </citation>
    <scope>NUCLEOTIDE SEQUENCE</scope>
    <source>
        <strain evidence="2">Rmic-2018</strain>
    </source>
</reference>
<keyword evidence="3" id="KW-1185">Reference proteome</keyword>
<dbReference type="PANTHER" id="PTHR47163:SF2">
    <property type="entry name" value="SI:DKEY-17M8.2"/>
    <property type="match status" value="1"/>
</dbReference>
<proteinExistence type="predicted"/>
<feature type="region of interest" description="Disordered" evidence="1">
    <location>
        <begin position="1"/>
        <end position="24"/>
    </location>
</feature>